<dbReference type="Gene3D" id="3.40.50.720">
    <property type="entry name" value="NAD(P)-binding Rossmann-like Domain"/>
    <property type="match status" value="1"/>
</dbReference>
<sequence length="33" mass="3484">MKIIIIGATGTIGSKVVEKLENRGHEISIMSAS</sequence>
<name>A0A0K0PRW3_STAEP</name>
<evidence type="ECO:0000313" key="2">
    <source>
        <dbReference type="EMBL" id="AKQ51588.1"/>
    </source>
</evidence>
<accession>A0A0K0PRW3</accession>
<reference evidence="2" key="1">
    <citation type="submission" date="2015-01" db="EMBL/GenBank/DDBJ databases">
        <title>An abundance of antimicrobial substances governs microbial competition in the human nasal microbiota.</title>
        <authorList>
            <person name="Janek D."/>
            <person name="Krismer B."/>
            <person name="Peschel A."/>
        </authorList>
    </citation>
    <scope>NUCLEOTIDE SEQUENCE</scope>
    <source>
        <strain evidence="2">IVK45</strain>
        <plasmid evidence="2">pIVK45</plasmid>
    </source>
</reference>
<feature type="domain" description="NAD-dependent epimerase/dehydratase" evidence="1">
    <location>
        <begin position="3"/>
        <end position="31"/>
    </location>
</feature>
<protein>
    <recommendedName>
        <fullName evidence="1">NAD-dependent epimerase/dehydratase domain-containing protein</fullName>
    </recommendedName>
</protein>
<dbReference type="RefSeq" id="WP_172686124.1">
    <property type="nucleotide sequence ID" value="NZ_JACGOQ010000027.1"/>
</dbReference>
<dbReference type="Pfam" id="PF01370">
    <property type="entry name" value="Epimerase"/>
    <property type="match status" value="1"/>
</dbReference>
<geneLocation type="plasmid" evidence="2">
    <name>pIVK45</name>
</geneLocation>
<organism evidence="2">
    <name type="scientific">Staphylococcus epidermidis</name>
    <dbReference type="NCBI Taxonomy" id="1282"/>
    <lineage>
        <taxon>Bacteria</taxon>
        <taxon>Bacillati</taxon>
        <taxon>Bacillota</taxon>
        <taxon>Bacilli</taxon>
        <taxon>Bacillales</taxon>
        <taxon>Staphylococcaceae</taxon>
        <taxon>Staphylococcus</taxon>
    </lineage>
</organism>
<dbReference type="InterPro" id="IPR036291">
    <property type="entry name" value="NAD(P)-bd_dom_sf"/>
</dbReference>
<dbReference type="SUPFAM" id="SSF51735">
    <property type="entry name" value="NAD(P)-binding Rossmann-fold domains"/>
    <property type="match status" value="1"/>
</dbReference>
<dbReference type="InterPro" id="IPR001509">
    <property type="entry name" value="Epimerase_deHydtase"/>
</dbReference>
<dbReference type="AlphaFoldDB" id="A0A0K0PRW3"/>
<proteinExistence type="predicted"/>
<evidence type="ECO:0000259" key="1">
    <source>
        <dbReference type="Pfam" id="PF01370"/>
    </source>
</evidence>
<dbReference type="EMBL" id="KP702950">
    <property type="protein sequence ID" value="AKQ51588.1"/>
    <property type="molecule type" value="Genomic_DNA"/>
</dbReference>
<keyword evidence="2" id="KW-0614">Plasmid</keyword>